<accession>A0A226E8D9</accession>
<evidence type="ECO:0000313" key="6">
    <source>
        <dbReference type="EMBL" id="OXA53729.1"/>
    </source>
</evidence>
<dbReference type="PANTHER" id="PTHR21411:SF0">
    <property type="entry name" value="REGULATORY PROTEIN ZESTE"/>
    <property type="match status" value="1"/>
</dbReference>
<protein>
    <recommendedName>
        <fullName evidence="2">Regulatory protein zeste</fullName>
    </recommendedName>
</protein>
<evidence type="ECO:0000256" key="4">
    <source>
        <dbReference type="SAM" id="MobiDB-lite"/>
    </source>
</evidence>
<dbReference type="Pfam" id="PF13873">
    <property type="entry name" value="Myb_DNA-bind_5"/>
    <property type="match status" value="1"/>
</dbReference>
<feature type="region of interest" description="Disordered" evidence="4">
    <location>
        <begin position="90"/>
        <end position="119"/>
    </location>
</feature>
<evidence type="ECO:0000256" key="3">
    <source>
        <dbReference type="ARBA" id="ARBA00025466"/>
    </source>
</evidence>
<dbReference type="InterPro" id="IPR028002">
    <property type="entry name" value="Myb_DNA-bind_5"/>
</dbReference>
<evidence type="ECO:0000313" key="7">
    <source>
        <dbReference type="Proteomes" id="UP000198287"/>
    </source>
</evidence>
<gene>
    <name evidence="6" type="ORF">Fcan01_11176</name>
</gene>
<feature type="region of interest" description="Disordered" evidence="4">
    <location>
        <begin position="1"/>
        <end position="22"/>
    </location>
</feature>
<dbReference type="PANTHER" id="PTHR21411">
    <property type="entry name" value="APONTIC"/>
    <property type="match status" value="1"/>
</dbReference>
<proteinExistence type="predicted"/>
<keyword evidence="6" id="KW-0238">DNA-binding</keyword>
<dbReference type="Proteomes" id="UP000198287">
    <property type="component" value="Unassembled WGS sequence"/>
</dbReference>
<evidence type="ECO:0000259" key="5">
    <source>
        <dbReference type="Pfam" id="PF13873"/>
    </source>
</evidence>
<name>A0A226E8D9_FOLCA</name>
<comment type="subunit">
    <text evidence="1">Self-associates forming complexes of several hundred monomers.</text>
</comment>
<feature type="domain" description="Myb/SANT-like DNA-binding" evidence="5">
    <location>
        <begin position="27"/>
        <end position="101"/>
    </location>
</feature>
<evidence type="ECO:0000256" key="2">
    <source>
        <dbReference type="ARBA" id="ARBA00016807"/>
    </source>
</evidence>
<dbReference type="OrthoDB" id="6340111at2759"/>
<sequence length="257" mass="29593">MSQTSQNLEISDTESGFSGANSVKTRQTFTSFETELLLSLVNSGKKVLEDKRTDFLNSDKKRKAWDSLVQQFNSSAEVKKRTRAQLQKKWDNMKRRAKKDVTTHKRKHRKTGGGEQPTDIPKISEKVIAIVPTQMQPLDNEFDCDKWVEQQKKEISEMFEAENSTNTAPPNELVNTAPAPKKPRNRDARSALVDWEHEEHQVRMKTLALTFEAEQIRVKKSRLELEFIQEKHELEKQLLLAQIHNSANSTVFITEST</sequence>
<evidence type="ECO:0000256" key="1">
    <source>
        <dbReference type="ARBA" id="ARBA00011764"/>
    </source>
</evidence>
<comment type="caution">
    <text evidence="6">The sequence shown here is derived from an EMBL/GenBank/DDBJ whole genome shotgun (WGS) entry which is preliminary data.</text>
</comment>
<dbReference type="OMA" id="DWEHEEH"/>
<feature type="compositionally biased region" description="Basic and acidic residues" evidence="4">
    <location>
        <begin position="90"/>
        <end position="103"/>
    </location>
</feature>
<dbReference type="GO" id="GO:0003677">
    <property type="term" value="F:DNA binding"/>
    <property type="evidence" value="ECO:0007669"/>
    <property type="project" value="UniProtKB-KW"/>
</dbReference>
<dbReference type="EMBL" id="LNIX01000005">
    <property type="protein sequence ID" value="OXA53729.1"/>
    <property type="molecule type" value="Genomic_DNA"/>
</dbReference>
<reference evidence="6 7" key="1">
    <citation type="submission" date="2015-12" db="EMBL/GenBank/DDBJ databases">
        <title>The genome of Folsomia candida.</title>
        <authorList>
            <person name="Faddeeva A."/>
            <person name="Derks M.F."/>
            <person name="Anvar Y."/>
            <person name="Smit S."/>
            <person name="Van Straalen N."/>
            <person name="Roelofs D."/>
        </authorList>
    </citation>
    <scope>NUCLEOTIDE SEQUENCE [LARGE SCALE GENOMIC DNA]</scope>
    <source>
        <strain evidence="6 7">VU population</strain>
        <tissue evidence="6">Whole body</tissue>
    </source>
</reference>
<dbReference type="AlphaFoldDB" id="A0A226E8D9"/>
<comment type="function">
    <text evidence="3">Involved in transvection phenomena (= synapsis-dependent gene expression), where the synaptic pairing of chromosomes carrying genes with which zeste interacts influences the expression of these genes. Zeste binds to DNA and stimulates transcription from a nearby promoter.</text>
</comment>
<feature type="region of interest" description="Disordered" evidence="4">
    <location>
        <begin position="161"/>
        <end position="187"/>
    </location>
</feature>
<organism evidence="6 7">
    <name type="scientific">Folsomia candida</name>
    <name type="common">Springtail</name>
    <dbReference type="NCBI Taxonomy" id="158441"/>
    <lineage>
        <taxon>Eukaryota</taxon>
        <taxon>Metazoa</taxon>
        <taxon>Ecdysozoa</taxon>
        <taxon>Arthropoda</taxon>
        <taxon>Hexapoda</taxon>
        <taxon>Collembola</taxon>
        <taxon>Entomobryomorpha</taxon>
        <taxon>Isotomoidea</taxon>
        <taxon>Isotomidae</taxon>
        <taxon>Proisotominae</taxon>
        <taxon>Folsomia</taxon>
    </lineage>
</organism>
<keyword evidence="7" id="KW-1185">Reference proteome</keyword>